<keyword evidence="1" id="KW-0812">Transmembrane</keyword>
<evidence type="ECO:0000313" key="3">
    <source>
        <dbReference type="Proteomes" id="UP001501161"/>
    </source>
</evidence>
<protein>
    <submittedName>
        <fullName evidence="2">Uncharacterized protein</fullName>
    </submittedName>
</protein>
<reference evidence="3" key="1">
    <citation type="journal article" date="2019" name="Int. J. Syst. Evol. Microbiol.">
        <title>The Global Catalogue of Microorganisms (GCM) 10K type strain sequencing project: providing services to taxonomists for standard genome sequencing and annotation.</title>
        <authorList>
            <consortium name="The Broad Institute Genomics Platform"/>
            <consortium name="The Broad Institute Genome Sequencing Center for Infectious Disease"/>
            <person name="Wu L."/>
            <person name="Ma J."/>
        </authorList>
    </citation>
    <scope>NUCLEOTIDE SEQUENCE [LARGE SCALE GENOMIC DNA]</scope>
    <source>
        <strain evidence="3">JCM 13813</strain>
    </source>
</reference>
<evidence type="ECO:0000256" key="1">
    <source>
        <dbReference type="SAM" id="Phobius"/>
    </source>
</evidence>
<accession>A0ABN2WN51</accession>
<sequence length="81" mass="8521">MVGLALYGAVVAWCAWQLPTTLPFVVPAAAAGVLLHGVRARPWLGLVAFAVLVVVLPFLMAPALGTGALSDLAEWINDPQW</sequence>
<proteinExistence type="predicted"/>
<gene>
    <name evidence="2" type="ORF">GCM10009726_01200</name>
</gene>
<evidence type="ECO:0000313" key="2">
    <source>
        <dbReference type="EMBL" id="GAA2094428.1"/>
    </source>
</evidence>
<comment type="caution">
    <text evidence="2">The sequence shown here is derived from an EMBL/GenBank/DDBJ whole genome shotgun (WGS) entry which is preliminary data.</text>
</comment>
<feature type="transmembrane region" description="Helical" evidence="1">
    <location>
        <begin position="43"/>
        <end position="65"/>
    </location>
</feature>
<feature type="transmembrane region" description="Helical" evidence="1">
    <location>
        <begin position="6"/>
        <end position="31"/>
    </location>
</feature>
<keyword evidence="1" id="KW-1133">Transmembrane helix</keyword>
<keyword evidence="1" id="KW-0472">Membrane</keyword>
<organism evidence="2 3">
    <name type="scientific">Nocardioides furvisabuli</name>
    <dbReference type="NCBI Taxonomy" id="375542"/>
    <lineage>
        <taxon>Bacteria</taxon>
        <taxon>Bacillati</taxon>
        <taxon>Actinomycetota</taxon>
        <taxon>Actinomycetes</taxon>
        <taxon>Propionibacteriales</taxon>
        <taxon>Nocardioidaceae</taxon>
        <taxon>Nocardioides</taxon>
    </lineage>
</organism>
<dbReference type="EMBL" id="BAAAMQ010000005">
    <property type="protein sequence ID" value="GAA2094428.1"/>
    <property type="molecule type" value="Genomic_DNA"/>
</dbReference>
<name>A0ABN2WN51_9ACTN</name>
<keyword evidence="3" id="KW-1185">Reference proteome</keyword>
<dbReference type="Proteomes" id="UP001501161">
    <property type="component" value="Unassembled WGS sequence"/>
</dbReference>